<dbReference type="InterPro" id="IPR051045">
    <property type="entry name" value="TonB-dependent_transducer"/>
</dbReference>
<keyword evidence="3" id="KW-0813">Transport</keyword>
<dbReference type="GO" id="GO:0055085">
    <property type="term" value="P:transmembrane transport"/>
    <property type="evidence" value="ECO:0007669"/>
    <property type="project" value="InterPro"/>
</dbReference>
<evidence type="ECO:0000259" key="12">
    <source>
        <dbReference type="PROSITE" id="PS52015"/>
    </source>
</evidence>
<dbReference type="RefSeq" id="WP_149070265.1">
    <property type="nucleotide sequence ID" value="NZ_VTHL01000005.1"/>
</dbReference>
<feature type="compositionally biased region" description="Low complexity" evidence="10">
    <location>
        <begin position="124"/>
        <end position="142"/>
    </location>
</feature>
<keyword evidence="14" id="KW-1185">Reference proteome</keyword>
<dbReference type="PANTHER" id="PTHR33446:SF2">
    <property type="entry name" value="PROTEIN TONB"/>
    <property type="match status" value="1"/>
</dbReference>
<comment type="caution">
    <text evidence="13">The sequence shown here is derived from an EMBL/GenBank/DDBJ whole genome shotgun (WGS) entry which is preliminary data.</text>
</comment>
<dbReference type="PROSITE" id="PS52015">
    <property type="entry name" value="TONB_CTD"/>
    <property type="match status" value="1"/>
</dbReference>
<accession>A0A5D6V7W5</accession>
<evidence type="ECO:0000256" key="5">
    <source>
        <dbReference type="ARBA" id="ARBA00022519"/>
    </source>
</evidence>
<feature type="domain" description="TonB C-terminal" evidence="12">
    <location>
        <begin position="338"/>
        <end position="429"/>
    </location>
</feature>
<evidence type="ECO:0000256" key="2">
    <source>
        <dbReference type="ARBA" id="ARBA00006555"/>
    </source>
</evidence>
<dbReference type="Gene3D" id="3.30.1150.10">
    <property type="match status" value="1"/>
</dbReference>
<keyword evidence="9 11" id="KW-0472">Membrane</keyword>
<keyword evidence="4" id="KW-1003">Cell membrane</keyword>
<dbReference type="InterPro" id="IPR006260">
    <property type="entry name" value="TonB/TolA_C"/>
</dbReference>
<dbReference type="NCBIfam" id="TIGR01352">
    <property type="entry name" value="tonB_Cterm"/>
    <property type="match status" value="1"/>
</dbReference>
<protein>
    <submittedName>
        <fullName evidence="13">TonB family protein</fullName>
    </submittedName>
</protein>
<comment type="similarity">
    <text evidence="2">Belongs to the TonB family.</text>
</comment>
<evidence type="ECO:0000256" key="4">
    <source>
        <dbReference type="ARBA" id="ARBA00022475"/>
    </source>
</evidence>
<sequence>MPPRNLSLVPPATPDQHISVEQLRQYAAGTLLPAQQHLVEAHTIDCAYCGEILDGLSATDYATTETALRTVQGRLHARLAIDAARHSHRYAAWAGVAATLLLLTVAASVFWLNLQHPPQQRNRVAATSAAAPKAAPPVDSAPIPDQVQAGPTKPLASAARETSGAARAAGAETGLTPAQGTYRPSAQPARVAVAAAVRAATTKQSAAPISSGLSSSSPTLASAATATPIASASTSSTAETSPLPATTADAVTAMAPRASTVLETKELPSPVLAAVPVSTVVLASIDTPTEAAEVAIPGDKVRASSSPALAPVKSATSAEGRSAMRMPPSPDLASVPSGGHAAFRRYLKKELKFPEADRAKGVEGVVKLRFVVAADGSLQDIKVVSPVSEACDAEAIRLLKEGPAWYPAIVRGKRVPTVMRVSVTFNPLE</sequence>
<feature type="transmembrane region" description="Helical" evidence="11">
    <location>
        <begin position="90"/>
        <end position="112"/>
    </location>
</feature>
<dbReference type="GO" id="GO:0015031">
    <property type="term" value="P:protein transport"/>
    <property type="evidence" value="ECO:0007669"/>
    <property type="project" value="UniProtKB-KW"/>
</dbReference>
<dbReference type="GO" id="GO:0031992">
    <property type="term" value="F:energy transducer activity"/>
    <property type="evidence" value="ECO:0007669"/>
    <property type="project" value="TreeGrafter"/>
</dbReference>
<proteinExistence type="inferred from homology"/>
<keyword evidence="8 11" id="KW-1133">Transmembrane helix</keyword>
<dbReference type="Pfam" id="PF03544">
    <property type="entry name" value="TonB_C"/>
    <property type="match status" value="1"/>
</dbReference>
<evidence type="ECO:0000256" key="10">
    <source>
        <dbReference type="SAM" id="MobiDB-lite"/>
    </source>
</evidence>
<name>A0A5D6V7W5_9BACT</name>
<evidence type="ECO:0000256" key="7">
    <source>
        <dbReference type="ARBA" id="ARBA00022927"/>
    </source>
</evidence>
<dbReference type="Proteomes" id="UP000322791">
    <property type="component" value="Unassembled WGS sequence"/>
</dbReference>
<evidence type="ECO:0000256" key="3">
    <source>
        <dbReference type="ARBA" id="ARBA00022448"/>
    </source>
</evidence>
<evidence type="ECO:0000256" key="8">
    <source>
        <dbReference type="ARBA" id="ARBA00022989"/>
    </source>
</evidence>
<evidence type="ECO:0000256" key="9">
    <source>
        <dbReference type="ARBA" id="ARBA00023136"/>
    </source>
</evidence>
<evidence type="ECO:0000256" key="11">
    <source>
        <dbReference type="SAM" id="Phobius"/>
    </source>
</evidence>
<dbReference type="InterPro" id="IPR037682">
    <property type="entry name" value="TonB_C"/>
</dbReference>
<reference evidence="13 14" key="1">
    <citation type="submission" date="2019-08" db="EMBL/GenBank/DDBJ databases">
        <authorList>
            <person name="Seo M.-J."/>
        </authorList>
    </citation>
    <scope>NUCLEOTIDE SEQUENCE [LARGE SCALE GENOMIC DNA]</scope>
    <source>
        <strain evidence="13 14">KIGAM108</strain>
    </source>
</reference>
<dbReference type="AlphaFoldDB" id="A0A5D6V7W5"/>
<dbReference type="EMBL" id="VTHL01000005">
    <property type="protein sequence ID" value="TYZ11420.1"/>
    <property type="molecule type" value="Genomic_DNA"/>
</dbReference>
<comment type="subcellular location">
    <subcellularLocation>
        <location evidence="1">Cell inner membrane</location>
        <topology evidence="1">Single-pass membrane protein</topology>
        <orientation evidence="1">Periplasmic side</orientation>
    </subcellularLocation>
</comment>
<evidence type="ECO:0000313" key="14">
    <source>
        <dbReference type="Proteomes" id="UP000322791"/>
    </source>
</evidence>
<organism evidence="13 14">
    <name type="scientific">Hymenobacter lutimineralis</name>
    <dbReference type="NCBI Taxonomy" id="2606448"/>
    <lineage>
        <taxon>Bacteria</taxon>
        <taxon>Pseudomonadati</taxon>
        <taxon>Bacteroidota</taxon>
        <taxon>Cytophagia</taxon>
        <taxon>Cytophagales</taxon>
        <taxon>Hymenobacteraceae</taxon>
        <taxon>Hymenobacter</taxon>
    </lineage>
</organism>
<feature type="region of interest" description="Disordered" evidence="10">
    <location>
        <begin position="307"/>
        <end position="335"/>
    </location>
</feature>
<feature type="compositionally biased region" description="Low complexity" evidence="10">
    <location>
        <begin position="156"/>
        <end position="173"/>
    </location>
</feature>
<keyword evidence="7" id="KW-0653">Protein transport</keyword>
<evidence type="ECO:0000313" key="13">
    <source>
        <dbReference type="EMBL" id="TYZ11420.1"/>
    </source>
</evidence>
<keyword evidence="6 11" id="KW-0812">Transmembrane</keyword>
<dbReference type="PANTHER" id="PTHR33446">
    <property type="entry name" value="PROTEIN TONB-RELATED"/>
    <property type="match status" value="1"/>
</dbReference>
<dbReference type="GO" id="GO:0098797">
    <property type="term" value="C:plasma membrane protein complex"/>
    <property type="evidence" value="ECO:0007669"/>
    <property type="project" value="TreeGrafter"/>
</dbReference>
<gene>
    <name evidence="13" type="ORF">FY528_06920</name>
</gene>
<evidence type="ECO:0000256" key="6">
    <source>
        <dbReference type="ARBA" id="ARBA00022692"/>
    </source>
</evidence>
<dbReference type="SUPFAM" id="SSF74653">
    <property type="entry name" value="TolA/TonB C-terminal domain"/>
    <property type="match status" value="1"/>
</dbReference>
<feature type="region of interest" description="Disordered" evidence="10">
    <location>
        <begin position="123"/>
        <end position="184"/>
    </location>
</feature>
<keyword evidence="5" id="KW-0997">Cell inner membrane</keyword>
<evidence type="ECO:0000256" key="1">
    <source>
        <dbReference type="ARBA" id="ARBA00004383"/>
    </source>
</evidence>